<keyword evidence="7" id="KW-0653">Protein transport</keyword>
<evidence type="ECO:0000256" key="6">
    <source>
        <dbReference type="ARBA" id="ARBA00023136"/>
    </source>
</evidence>
<evidence type="ECO:0000313" key="9">
    <source>
        <dbReference type="EMBL" id="RMA97280.1"/>
    </source>
</evidence>
<keyword evidence="4 7" id="KW-0812">Transmembrane</keyword>
<organism evidence="9 10">
    <name type="scientific">Hydrogenothermus marinus</name>
    <dbReference type="NCBI Taxonomy" id="133270"/>
    <lineage>
        <taxon>Bacteria</taxon>
        <taxon>Pseudomonadati</taxon>
        <taxon>Aquificota</taxon>
        <taxon>Aquificia</taxon>
        <taxon>Aquificales</taxon>
        <taxon>Hydrogenothermaceae</taxon>
        <taxon>Hydrogenothermus</taxon>
    </lineage>
</organism>
<evidence type="ECO:0000256" key="4">
    <source>
        <dbReference type="ARBA" id="ARBA00022692"/>
    </source>
</evidence>
<dbReference type="RefSeq" id="WP_121923064.1">
    <property type="nucleotide sequence ID" value="NZ_REFO01000011.1"/>
</dbReference>
<dbReference type="GO" id="GO:0015031">
    <property type="term" value="P:protein transport"/>
    <property type="evidence" value="ECO:0007669"/>
    <property type="project" value="UniProtKB-KW"/>
</dbReference>
<evidence type="ECO:0000256" key="2">
    <source>
        <dbReference type="ARBA" id="ARBA00005811"/>
    </source>
</evidence>
<comment type="caution">
    <text evidence="9">The sequence shown here is derived from an EMBL/GenBank/DDBJ whole genome shotgun (WGS) entry which is preliminary data.</text>
</comment>
<reference evidence="9 10" key="1">
    <citation type="submission" date="2018-10" db="EMBL/GenBank/DDBJ databases">
        <title>Genomic Encyclopedia of Archaeal and Bacterial Type Strains, Phase II (KMG-II): from individual species to whole genera.</title>
        <authorList>
            <person name="Goeker M."/>
        </authorList>
    </citation>
    <scope>NUCLEOTIDE SEQUENCE [LARGE SCALE GENOMIC DNA]</scope>
    <source>
        <strain evidence="9 10">VM1</strain>
    </source>
</reference>
<dbReference type="AlphaFoldDB" id="A0A3M0BIR5"/>
<dbReference type="PANTHER" id="PTHR30558">
    <property type="entry name" value="EXBD MEMBRANE COMPONENT OF PMF-DRIVEN MACROMOLECULE IMPORT SYSTEM"/>
    <property type="match status" value="1"/>
</dbReference>
<evidence type="ECO:0000256" key="3">
    <source>
        <dbReference type="ARBA" id="ARBA00022475"/>
    </source>
</evidence>
<dbReference type="GO" id="GO:0022857">
    <property type="term" value="F:transmembrane transporter activity"/>
    <property type="evidence" value="ECO:0007669"/>
    <property type="project" value="InterPro"/>
</dbReference>
<keyword evidence="3" id="KW-1003">Cell membrane</keyword>
<keyword evidence="6 8" id="KW-0472">Membrane</keyword>
<keyword evidence="10" id="KW-1185">Reference proteome</keyword>
<evidence type="ECO:0000256" key="5">
    <source>
        <dbReference type="ARBA" id="ARBA00022989"/>
    </source>
</evidence>
<keyword evidence="7" id="KW-0813">Transport</keyword>
<dbReference type="Gene3D" id="3.30.420.270">
    <property type="match status" value="1"/>
</dbReference>
<name>A0A3M0BIR5_9AQUI</name>
<comment type="subcellular location">
    <subcellularLocation>
        <location evidence="1">Cell membrane</location>
        <topology evidence="1">Single-pass membrane protein</topology>
    </subcellularLocation>
    <subcellularLocation>
        <location evidence="7">Cell membrane</location>
        <topology evidence="7">Single-pass type II membrane protein</topology>
    </subcellularLocation>
</comment>
<gene>
    <name evidence="9" type="ORF">CLV39_0938</name>
</gene>
<dbReference type="EMBL" id="REFO01000011">
    <property type="protein sequence ID" value="RMA97280.1"/>
    <property type="molecule type" value="Genomic_DNA"/>
</dbReference>
<keyword evidence="5 8" id="KW-1133">Transmembrane helix</keyword>
<dbReference type="OrthoDB" id="9793581at2"/>
<dbReference type="GO" id="GO:0005886">
    <property type="term" value="C:plasma membrane"/>
    <property type="evidence" value="ECO:0007669"/>
    <property type="project" value="UniProtKB-SubCell"/>
</dbReference>
<evidence type="ECO:0000256" key="7">
    <source>
        <dbReference type="RuleBase" id="RU003879"/>
    </source>
</evidence>
<dbReference type="PANTHER" id="PTHR30558:SF7">
    <property type="entry name" value="TOL-PAL SYSTEM PROTEIN TOLR"/>
    <property type="match status" value="1"/>
</dbReference>
<protein>
    <submittedName>
        <fullName evidence="9">Outer membrane transport energization protein ExbD</fullName>
    </submittedName>
</protein>
<evidence type="ECO:0000313" key="10">
    <source>
        <dbReference type="Proteomes" id="UP000280842"/>
    </source>
</evidence>
<dbReference type="InterPro" id="IPR003400">
    <property type="entry name" value="ExbD"/>
</dbReference>
<feature type="transmembrane region" description="Helical" evidence="8">
    <location>
        <begin position="12"/>
        <end position="35"/>
    </location>
</feature>
<accession>A0A3M0BIR5</accession>
<comment type="similarity">
    <text evidence="2 7">Belongs to the ExbD/TolR family.</text>
</comment>
<proteinExistence type="inferred from homology"/>
<evidence type="ECO:0000256" key="1">
    <source>
        <dbReference type="ARBA" id="ARBA00004162"/>
    </source>
</evidence>
<sequence>MDFKKYKNSDNQLVALDLTALVDIAFIIILFLGIVSSLAPLSSINVELPQASTSETVAKPVKIVIDKDGNYYIEGKKVDEKQIADYLKSQKKKTLIIIADRRVIYDKVVRIMDIAKQNGIEEINIATRQVAQ</sequence>
<evidence type="ECO:0000256" key="8">
    <source>
        <dbReference type="SAM" id="Phobius"/>
    </source>
</evidence>
<dbReference type="Proteomes" id="UP000280842">
    <property type="component" value="Unassembled WGS sequence"/>
</dbReference>
<dbReference type="Pfam" id="PF02472">
    <property type="entry name" value="ExbD"/>
    <property type="match status" value="1"/>
</dbReference>